<dbReference type="OrthoDB" id="8068875at2759"/>
<dbReference type="Proteomes" id="UP001149090">
    <property type="component" value="Unassembled WGS sequence"/>
</dbReference>
<dbReference type="InterPro" id="IPR016024">
    <property type="entry name" value="ARM-type_fold"/>
</dbReference>
<feature type="domain" description="DUF913" evidence="1">
    <location>
        <begin position="3"/>
        <end position="171"/>
    </location>
</feature>
<gene>
    <name evidence="2" type="ORF">M0811_14090</name>
</gene>
<dbReference type="EMBL" id="JAPDFW010000012">
    <property type="protein sequence ID" value="KAJ5080145.1"/>
    <property type="molecule type" value="Genomic_DNA"/>
</dbReference>
<evidence type="ECO:0000259" key="1">
    <source>
        <dbReference type="Pfam" id="PF06025"/>
    </source>
</evidence>
<organism evidence="2 3">
    <name type="scientific">Anaeramoeba ignava</name>
    <name type="common">Anaerobic marine amoeba</name>
    <dbReference type="NCBI Taxonomy" id="1746090"/>
    <lineage>
        <taxon>Eukaryota</taxon>
        <taxon>Metamonada</taxon>
        <taxon>Anaeramoebidae</taxon>
        <taxon>Anaeramoeba</taxon>
    </lineage>
</organism>
<dbReference type="SUPFAM" id="SSF48371">
    <property type="entry name" value="ARM repeat"/>
    <property type="match status" value="1"/>
</dbReference>
<dbReference type="AlphaFoldDB" id="A0A9Q0LYF8"/>
<keyword evidence="3" id="KW-1185">Reference proteome</keyword>
<sequence length="311" mass="36106">MSFKLISHLLPQNDTEIDEFITNSPMKKQINEILLNHELCEKNPNLFTTVIEILYQIIAQPLYIPLTISAGIFKNLSSLIHKIVPNSSNSLITLSRILNRLTSHEQGQIFIKASKIYQPILSCLVDYKYLPILSKRTLTELGLNFEFVVQYLPEILEPMINMIIEMIKYIYQGIYSNTIREQNKEKPKEEVDSIVETYIGGYIENISQFLERFLVSYNHTNMFIQKRGLVFFLNILLSDEVPTNFFLSTGTEFFNRLFQNIGSQKISEVSQVLVNQTLEQLKKLNIDSEFLLKTDSKNQLSRFTSLVQLLF</sequence>
<evidence type="ECO:0000313" key="2">
    <source>
        <dbReference type="EMBL" id="KAJ5080145.1"/>
    </source>
</evidence>
<dbReference type="Pfam" id="PF06025">
    <property type="entry name" value="DUF913"/>
    <property type="match status" value="1"/>
</dbReference>
<comment type="caution">
    <text evidence="2">The sequence shown here is derived from an EMBL/GenBank/DDBJ whole genome shotgun (WGS) entry which is preliminary data.</text>
</comment>
<accession>A0A9Q0LYF8</accession>
<proteinExistence type="predicted"/>
<dbReference type="InterPro" id="IPR010314">
    <property type="entry name" value="E3_Ub_ligase_DUF913"/>
</dbReference>
<name>A0A9Q0LYF8_ANAIG</name>
<evidence type="ECO:0000313" key="3">
    <source>
        <dbReference type="Proteomes" id="UP001149090"/>
    </source>
</evidence>
<protein>
    <recommendedName>
        <fullName evidence="1">DUF913 domain-containing protein</fullName>
    </recommendedName>
</protein>
<reference evidence="2" key="1">
    <citation type="submission" date="2022-10" db="EMBL/GenBank/DDBJ databases">
        <title>Novel sulphate-reducing endosymbionts in the free-living metamonad Anaeramoeba.</title>
        <authorList>
            <person name="Jerlstrom-Hultqvist J."/>
            <person name="Cepicka I."/>
            <person name="Gallot-Lavallee L."/>
            <person name="Salas-Leiva D."/>
            <person name="Curtis B.A."/>
            <person name="Zahonova K."/>
            <person name="Pipaliya S."/>
            <person name="Dacks J."/>
            <person name="Roger A.J."/>
        </authorList>
    </citation>
    <scope>NUCLEOTIDE SEQUENCE</scope>
    <source>
        <strain evidence="2">BMAN</strain>
    </source>
</reference>